<dbReference type="InterPro" id="IPR004360">
    <property type="entry name" value="Glyas_Fos-R_dOase_dom"/>
</dbReference>
<dbReference type="Pfam" id="PF00903">
    <property type="entry name" value="Glyoxalase"/>
    <property type="match status" value="1"/>
</dbReference>
<reference evidence="2 3" key="1">
    <citation type="submission" date="2018-12" db="EMBL/GenBank/DDBJ databases">
        <authorList>
            <consortium name="Pathogen Informatics"/>
        </authorList>
    </citation>
    <scope>NUCLEOTIDE SEQUENCE [LARGE SCALE GENOMIC DNA]</scope>
    <source>
        <strain evidence="2 3">NCTC11214</strain>
    </source>
</reference>
<evidence type="ECO:0000259" key="1">
    <source>
        <dbReference type="PROSITE" id="PS51819"/>
    </source>
</evidence>
<feature type="domain" description="VOC" evidence="1">
    <location>
        <begin position="12"/>
        <end position="140"/>
    </location>
</feature>
<protein>
    <submittedName>
        <fullName evidence="2">Glyoxalase-like domain</fullName>
    </submittedName>
</protein>
<dbReference type="AlphaFoldDB" id="A0A447KNL4"/>
<organism evidence="2 3">
    <name type="scientific">Serratia odorifera</name>
    <dbReference type="NCBI Taxonomy" id="618"/>
    <lineage>
        <taxon>Bacteria</taxon>
        <taxon>Pseudomonadati</taxon>
        <taxon>Pseudomonadota</taxon>
        <taxon>Gammaproteobacteria</taxon>
        <taxon>Enterobacterales</taxon>
        <taxon>Yersiniaceae</taxon>
        <taxon>Serratia</taxon>
    </lineage>
</organism>
<sequence>MAAELSGINVLFVAGFGPITRDTPTSKTFYLETLGLPLKSMDGNSDYLLTEADVLGGVKHFALWPLSQAAYSCFGSAQWPDDVPVPQGWIEFEVEDIAAATRILRDRGYQLLVPQREEPWGQTVTRLLSPEGLLTGVTITPWLRSGS</sequence>
<dbReference type="InterPro" id="IPR037523">
    <property type="entry name" value="VOC_core"/>
</dbReference>
<evidence type="ECO:0000313" key="2">
    <source>
        <dbReference type="EMBL" id="VDZ54516.1"/>
    </source>
</evidence>
<dbReference type="SUPFAM" id="SSF54593">
    <property type="entry name" value="Glyoxalase/Bleomycin resistance protein/Dihydroxybiphenyl dioxygenase"/>
    <property type="match status" value="1"/>
</dbReference>
<gene>
    <name evidence="2" type="ORF">NCTC11214_01433</name>
</gene>
<proteinExistence type="predicted"/>
<name>A0A447KNL4_SEROD</name>
<dbReference type="EMBL" id="LR134117">
    <property type="protein sequence ID" value="VDZ54516.1"/>
    <property type="molecule type" value="Genomic_DNA"/>
</dbReference>
<dbReference type="Gene3D" id="3.10.180.10">
    <property type="entry name" value="2,3-Dihydroxybiphenyl 1,2-Dioxygenase, domain 1"/>
    <property type="match status" value="1"/>
</dbReference>
<accession>A0A447KNL4</accession>
<dbReference type="KEGG" id="sof:NCTC11214_01433"/>
<dbReference type="RefSeq" id="WP_004956405.1">
    <property type="nucleotide sequence ID" value="NZ_JAQMZQ010000012.1"/>
</dbReference>
<dbReference type="PROSITE" id="PS51819">
    <property type="entry name" value="VOC"/>
    <property type="match status" value="1"/>
</dbReference>
<dbReference type="InterPro" id="IPR029068">
    <property type="entry name" value="Glyas_Bleomycin-R_OHBP_Dase"/>
</dbReference>
<dbReference type="Proteomes" id="UP000281391">
    <property type="component" value="Chromosome"/>
</dbReference>
<evidence type="ECO:0000313" key="3">
    <source>
        <dbReference type="Proteomes" id="UP000281391"/>
    </source>
</evidence>